<sequence>MSPLSLQYIKNLNLQNYANIVYPLVITPKARYLALCGNIIDPTVYNYRIYGSFLNYCSTHWEKVFYVPGPNENKFGAGLYELCEPYKNIKYLDINVYKVPKKNLHVIGTSSLVATKWLANSLNDAYDDKAQALLLSYNCPPLLIHPLK</sequence>
<protein>
    <submittedName>
        <fullName evidence="1">Uncharacterized protein</fullName>
    </submittedName>
</protein>
<accession>A0A6C0IBR5</accession>
<name>A0A6C0IBR5_9ZZZZ</name>
<reference evidence="1" key="1">
    <citation type="journal article" date="2020" name="Nature">
        <title>Giant virus diversity and host interactions through global metagenomics.</title>
        <authorList>
            <person name="Schulz F."/>
            <person name="Roux S."/>
            <person name="Paez-Espino D."/>
            <person name="Jungbluth S."/>
            <person name="Walsh D.A."/>
            <person name="Denef V.J."/>
            <person name="McMahon K.D."/>
            <person name="Konstantinidis K.T."/>
            <person name="Eloe-Fadrosh E.A."/>
            <person name="Kyrpides N.C."/>
            <person name="Woyke T."/>
        </authorList>
    </citation>
    <scope>NUCLEOTIDE SEQUENCE</scope>
    <source>
        <strain evidence="1">GVMAG-M-3300023184-62</strain>
    </source>
</reference>
<organism evidence="1">
    <name type="scientific">viral metagenome</name>
    <dbReference type="NCBI Taxonomy" id="1070528"/>
    <lineage>
        <taxon>unclassified sequences</taxon>
        <taxon>metagenomes</taxon>
        <taxon>organismal metagenomes</taxon>
    </lineage>
</organism>
<dbReference type="AlphaFoldDB" id="A0A6C0IBR5"/>
<proteinExistence type="predicted"/>
<dbReference type="EMBL" id="MN740152">
    <property type="protein sequence ID" value="QHT89817.1"/>
    <property type="molecule type" value="Genomic_DNA"/>
</dbReference>
<evidence type="ECO:0000313" key="1">
    <source>
        <dbReference type="EMBL" id="QHT89817.1"/>
    </source>
</evidence>